<feature type="transmembrane region" description="Helical" evidence="2">
    <location>
        <begin position="148"/>
        <end position="168"/>
    </location>
</feature>
<name>A0ABS1TQD4_9BACI</name>
<protein>
    <recommendedName>
        <fullName evidence="1">Endopeptidase Clp</fullName>
        <ecNumber evidence="1">3.4.21.92</ecNumber>
    </recommendedName>
</protein>
<dbReference type="EMBL" id="JAESWB010000211">
    <property type="protein sequence ID" value="MBL4953497.1"/>
    <property type="molecule type" value="Genomic_DNA"/>
</dbReference>
<dbReference type="InterPro" id="IPR007059">
    <property type="entry name" value="DmsC"/>
</dbReference>
<comment type="catalytic activity">
    <reaction evidence="1">
        <text>Hydrolysis of proteins to small peptides in the presence of ATP and magnesium. alpha-casein is the usual test substrate. In the absence of ATP, only oligopeptides shorter than five residues are hydrolyzed (such as succinyl-Leu-Tyr-|-NHMec, and Leu-Tyr-Leu-|-Tyr-Trp, in which cleavage of the -Tyr-|-Leu- and -Tyr-|-Trp bonds also occurs).</text>
        <dbReference type="EC" id="3.4.21.92"/>
    </reaction>
</comment>
<dbReference type="RefSeq" id="WP_202654755.1">
    <property type="nucleotide sequence ID" value="NZ_JAESWB010000211.1"/>
</dbReference>
<feature type="transmembrane region" description="Helical" evidence="2">
    <location>
        <begin position="225"/>
        <end position="247"/>
    </location>
</feature>
<dbReference type="PROSITE" id="PS00381">
    <property type="entry name" value="CLP_PROTEASE_SER"/>
    <property type="match status" value="1"/>
</dbReference>
<feature type="transmembrane region" description="Helical" evidence="2">
    <location>
        <begin position="116"/>
        <end position="136"/>
    </location>
</feature>
<feature type="transmembrane region" description="Helical" evidence="2">
    <location>
        <begin position="48"/>
        <end position="68"/>
    </location>
</feature>
<dbReference type="PANTHER" id="PTHR38095">
    <property type="entry name" value="ANAEROBIC DIMETHYL SULFOXIDE REDUCTASE CHAIN YNFH"/>
    <property type="match status" value="1"/>
</dbReference>
<proteinExistence type="predicted"/>
<sequence>MFSEEWPLLTFTLLAQLAVGSYIFFVIIRSLNKKLGMNLGINVTKRGIFFVGPVMVLAFICAVFHLGTPLGAPRSLLHLGSSWLSREILFSGAFLILWIFSYYLDRKGAWNQTIGWITSLVGIGDIYSMASIYANSIRPAWTDVNTYIAFYGTTIVFGAAASMAAILLSKVEKTEGLMSIAKRIGLVGLAAIVLQLIYLPVYVAGLSVHGGTAGVESASLLTGNYAVTILFRWILSIAGLAIIGSAFYRKVSPKTQSTIWYAALTLVLVGEFLGRYIFYGTGISIGIGS</sequence>
<dbReference type="PANTHER" id="PTHR38095:SF1">
    <property type="entry name" value="ANAEROBIC DIMETHYL SULFOXIDE REDUCTASE CHAIN YNFH"/>
    <property type="match status" value="1"/>
</dbReference>
<dbReference type="EC" id="3.4.21.92" evidence="1"/>
<dbReference type="InterPro" id="IPR018215">
    <property type="entry name" value="ClpP_Ser_AS"/>
</dbReference>
<accession>A0ABS1TQD4</accession>
<organism evidence="3 4">
    <name type="scientific">Neobacillus paridis</name>
    <dbReference type="NCBI Taxonomy" id="2803862"/>
    <lineage>
        <taxon>Bacteria</taxon>
        <taxon>Bacillati</taxon>
        <taxon>Bacillota</taxon>
        <taxon>Bacilli</taxon>
        <taxon>Bacillales</taxon>
        <taxon>Bacillaceae</taxon>
        <taxon>Neobacillus</taxon>
    </lineage>
</organism>
<feature type="transmembrane region" description="Helical" evidence="2">
    <location>
        <begin position="88"/>
        <end position="104"/>
    </location>
</feature>
<evidence type="ECO:0000256" key="1">
    <source>
        <dbReference type="PROSITE-ProRule" id="PRU10085"/>
    </source>
</evidence>
<evidence type="ECO:0000256" key="2">
    <source>
        <dbReference type="SAM" id="Phobius"/>
    </source>
</evidence>
<keyword evidence="2" id="KW-0472">Membrane</keyword>
<keyword evidence="2" id="KW-1133">Transmembrane helix</keyword>
<keyword evidence="4" id="KW-1185">Reference proteome</keyword>
<gene>
    <name evidence="3" type="ORF">JK635_14990</name>
</gene>
<reference evidence="3 4" key="1">
    <citation type="submission" date="2021-01" db="EMBL/GenBank/DDBJ databases">
        <title>Genome public.</title>
        <authorList>
            <person name="Liu C."/>
            <person name="Sun Q."/>
        </authorList>
    </citation>
    <scope>NUCLEOTIDE SEQUENCE [LARGE SCALE GENOMIC DNA]</scope>
    <source>
        <strain evidence="3 4">YIM B02564</strain>
    </source>
</reference>
<dbReference type="Proteomes" id="UP000623967">
    <property type="component" value="Unassembled WGS sequence"/>
</dbReference>
<evidence type="ECO:0000313" key="3">
    <source>
        <dbReference type="EMBL" id="MBL4953497.1"/>
    </source>
</evidence>
<dbReference type="Pfam" id="PF04976">
    <property type="entry name" value="DmsC"/>
    <property type="match status" value="1"/>
</dbReference>
<feature type="transmembrane region" description="Helical" evidence="2">
    <location>
        <begin position="259"/>
        <end position="279"/>
    </location>
</feature>
<feature type="active site" evidence="1">
    <location>
        <position position="162"/>
    </location>
</feature>
<comment type="caution">
    <text evidence="3">The sequence shown here is derived from an EMBL/GenBank/DDBJ whole genome shotgun (WGS) entry which is preliminary data.</text>
</comment>
<feature type="transmembrane region" description="Helical" evidence="2">
    <location>
        <begin position="6"/>
        <end position="28"/>
    </location>
</feature>
<evidence type="ECO:0000313" key="4">
    <source>
        <dbReference type="Proteomes" id="UP000623967"/>
    </source>
</evidence>
<feature type="transmembrane region" description="Helical" evidence="2">
    <location>
        <begin position="180"/>
        <end position="205"/>
    </location>
</feature>
<keyword evidence="2" id="KW-0812">Transmembrane</keyword>